<evidence type="ECO:0000256" key="1">
    <source>
        <dbReference type="SAM" id="MobiDB-lite"/>
    </source>
</evidence>
<dbReference type="EMBL" id="QCXQ01000001">
    <property type="protein sequence ID" value="PWG00955.1"/>
    <property type="molecule type" value="Genomic_DNA"/>
</dbReference>
<evidence type="ECO:0000313" key="3">
    <source>
        <dbReference type="Proteomes" id="UP000245080"/>
    </source>
</evidence>
<comment type="caution">
    <text evidence="2">The sequence shown here is derived from an EMBL/GenBank/DDBJ whole genome shotgun (WGS) entry which is preliminary data.</text>
</comment>
<feature type="region of interest" description="Disordered" evidence="1">
    <location>
        <begin position="107"/>
        <end position="132"/>
    </location>
</feature>
<dbReference type="AlphaFoldDB" id="A0A2V1N545"/>
<keyword evidence="3" id="KW-1185">Reference proteome</keyword>
<feature type="compositionally biased region" description="Acidic residues" evidence="1">
    <location>
        <begin position="122"/>
        <end position="132"/>
    </location>
</feature>
<protein>
    <submittedName>
        <fullName evidence="2">Uncharacterized protein</fullName>
    </submittedName>
</protein>
<evidence type="ECO:0000313" key="2">
    <source>
        <dbReference type="EMBL" id="PWG00955.1"/>
    </source>
</evidence>
<feature type="compositionally biased region" description="Basic and acidic residues" evidence="1">
    <location>
        <begin position="109"/>
        <end position="118"/>
    </location>
</feature>
<dbReference type="Pfam" id="PF19591">
    <property type="entry name" value="DUF6096"/>
    <property type="match status" value="1"/>
</dbReference>
<reference evidence="2 3" key="1">
    <citation type="journal article" date="2018" name="Int. J. Syst. Evol. Microbiol.">
        <title>Lactobacillus bambusae sp. nov., isolated from a traditional fermented Ma-bamboo shoots of Taiwan.</title>
        <authorList>
            <person name="Wang L.-T."/>
        </authorList>
    </citation>
    <scope>NUCLEOTIDE SEQUENCE [LARGE SCALE GENOMIC DNA]</scope>
    <source>
        <strain evidence="2 3">BS-W1</strain>
    </source>
</reference>
<dbReference type="InterPro" id="IPR046078">
    <property type="entry name" value="DUF6096"/>
</dbReference>
<proteinExistence type="predicted"/>
<name>A0A2V1N545_9LACO</name>
<dbReference type="Proteomes" id="UP000245080">
    <property type="component" value="Unassembled WGS sequence"/>
</dbReference>
<organism evidence="2 3">
    <name type="scientific">Levilactobacillus bambusae</name>
    <dbReference type="NCBI Taxonomy" id="2024736"/>
    <lineage>
        <taxon>Bacteria</taxon>
        <taxon>Bacillati</taxon>
        <taxon>Bacillota</taxon>
        <taxon>Bacilli</taxon>
        <taxon>Lactobacillales</taxon>
        <taxon>Lactobacillaceae</taxon>
        <taxon>Levilactobacillus</taxon>
    </lineage>
</organism>
<dbReference type="OrthoDB" id="2165354at2"/>
<gene>
    <name evidence="2" type="ORF">DCM90_01905</name>
</gene>
<sequence>MTSKKTAGMKFQFGKHELELRLDGKAILNIEKRLKKSIMSLFMSGNGQIQLPPTNEILVVLQGANQTHGVTDTMLVDDFQAWLDEGNTTLELFTTLTDLVTEAGFFGKKSSDDQKEEPVTLDNDDPDEDSLI</sequence>
<accession>A0A2V1N545</accession>
<dbReference type="RefSeq" id="WP_109249668.1">
    <property type="nucleotide sequence ID" value="NZ_QCXQ01000001.1"/>
</dbReference>